<dbReference type="GO" id="GO:0031398">
    <property type="term" value="P:positive regulation of protein ubiquitination"/>
    <property type="evidence" value="ECO:0007669"/>
    <property type="project" value="TreeGrafter"/>
</dbReference>
<evidence type="ECO:0000313" key="6">
    <source>
        <dbReference type="EMBL" id="EER44148.1"/>
    </source>
</evidence>
<name>C6H6X7_AJECH</name>
<evidence type="ECO:0000256" key="1">
    <source>
        <dbReference type="ARBA" id="ARBA00004141"/>
    </source>
</evidence>
<protein>
    <submittedName>
        <fullName evidence="6">Metal homeostatis protein bsd2</fullName>
    </submittedName>
</protein>
<keyword evidence="2" id="KW-0812">Transmembrane</keyword>
<dbReference type="GO" id="GO:0005783">
    <property type="term" value="C:endoplasmic reticulum"/>
    <property type="evidence" value="ECO:0007669"/>
    <property type="project" value="TreeGrafter"/>
</dbReference>
<dbReference type="PANTHER" id="PTHR13396">
    <property type="entry name" value="NEDD4 FAMILY INTERACTING PROTEIN 1/2"/>
    <property type="match status" value="1"/>
</dbReference>
<dbReference type="GO" id="GO:0030001">
    <property type="term" value="P:metal ion transport"/>
    <property type="evidence" value="ECO:0007669"/>
    <property type="project" value="InterPro"/>
</dbReference>
<gene>
    <name evidence="6" type="ORF">HCDG_02178</name>
</gene>
<evidence type="ECO:0000256" key="3">
    <source>
        <dbReference type="ARBA" id="ARBA00022989"/>
    </source>
</evidence>
<evidence type="ECO:0000256" key="5">
    <source>
        <dbReference type="SAM" id="MobiDB-lite"/>
    </source>
</evidence>
<feature type="region of interest" description="Disordered" evidence="5">
    <location>
        <begin position="40"/>
        <end position="92"/>
    </location>
</feature>
<comment type="subcellular location">
    <subcellularLocation>
        <location evidence="1">Membrane</location>
        <topology evidence="1">Multi-pass membrane protein</topology>
    </subcellularLocation>
</comment>
<organism evidence="6 7">
    <name type="scientific">Ajellomyces capsulatus (strain H143)</name>
    <name type="common">Darling's disease fungus</name>
    <name type="synonym">Histoplasma capsulatum</name>
    <dbReference type="NCBI Taxonomy" id="544712"/>
    <lineage>
        <taxon>Eukaryota</taxon>
        <taxon>Fungi</taxon>
        <taxon>Dikarya</taxon>
        <taxon>Ascomycota</taxon>
        <taxon>Pezizomycotina</taxon>
        <taxon>Eurotiomycetes</taxon>
        <taxon>Eurotiomycetidae</taxon>
        <taxon>Onygenales</taxon>
        <taxon>Ajellomycetaceae</taxon>
        <taxon>Histoplasma</taxon>
    </lineage>
</organism>
<dbReference type="GO" id="GO:0007034">
    <property type="term" value="P:vacuolar transport"/>
    <property type="evidence" value="ECO:0007669"/>
    <property type="project" value="InterPro"/>
</dbReference>
<dbReference type="GO" id="GO:0016020">
    <property type="term" value="C:membrane"/>
    <property type="evidence" value="ECO:0007669"/>
    <property type="project" value="UniProtKB-SubCell"/>
</dbReference>
<dbReference type="VEuPathDB" id="FungiDB:HCDG_02178"/>
<evidence type="ECO:0000256" key="4">
    <source>
        <dbReference type="ARBA" id="ARBA00023136"/>
    </source>
</evidence>
<evidence type="ECO:0000256" key="2">
    <source>
        <dbReference type="ARBA" id="ARBA00022692"/>
    </source>
</evidence>
<dbReference type="OrthoDB" id="10003116at2759"/>
<dbReference type="EMBL" id="GG692420">
    <property type="protein sequence ID" value="EER44148.1"/>
    <property type="molecule type" value="Genomic_DNA"/>
</dbReference>
<reference evidence="7" key="1">
    <citation type="submission" date="2009-05" db="EMBL/GenBank/DDBJ databases">
        <title>The genome sequence of Ajellomyces capsulatus strain H143.</title>
        <authorList>
            <person name="Champion M."/>
            <person name="Cuomo C.A."/>
            <person name="Ma L.-J."/>
            <person name="Henn M.R."/>
            <person name="Sil A."/>
            <person name="Goldman B."/>
            <person name="Young S.K."/>
            <person name="Kodira C.D."/>
            <person name="Zeng Q."/>
            <person name="Koehrsen M."/>
            <person name="Alvarado L."/>
            <person name="Berlin A.M."/>
            <person name="Borenstein D."/>
            <person name="Chen Z."/>
            <person name="Engels R."/>
            <person name="Freedman E."/>
            <person name="Gellesch M."/>
            <person name="Goldberg J."/>
            <person name="Griggs A."/>
            <person name="Gujja S."/>
            <person name="Heiman D.I."/>
            <person name="Hepburn T.A."/>
            <person name="Howarth C."/>
            <person name="Jen D."/>
            <person name="Larson L."/>
            <person name="Lewis B."/>
            <person name="Mehta T."/>
            <person name="Park D."/>
            <person name="Pearson M."/>
            <person name="Roberts A."/>
            <person name="Saif S."/>
            <person name="Shea T.D."/>
            <person name="Shenoy N."/>
            <person name="Sisk P."/>
            <person name="Stolte C."/>
            <person name="Sykes S."/>
            <person name="Walk T."/>
            <person name="White J."/>
            <person name="Yandava C."/>
            <person name="Klein B."/>
            <person name="McEwen J.G."/>
            <person name="Puccia R."/>
            <person name="Goldman G.H."/>
            <person name="Felipe M.S."/>
            <person name="Nino-Vega G."/>
            <person name="San-Blas G."/>
            <person name="Taylor J.W."/>
            <person name="Mendoza L."/>
            <person name="Galagan J.E."/>
            <person name="Nusbaum C."/>
            <person name="Birren B.W."/>
        </authorList>
    </citation>
    <scope>NUCLEOTIDE SEQUENCE [LARGE SCALE GENOMIC DNA]</scope>
    <source>
        <strain evidence="7">H143</strain>
    </source>
</reference>
<feature type="compositionally biased region" description="Acidic residues" evidence="5">
    <location>
        <begin position="44"/>
        <end position="57"/>
    </location>
</feature>
<proteinExistence type="predicted"/>
<dbReference type="GO" id="GO:0048471">
    <property type="term" value="C:perinuclear region of cytoplasm"/>
    <property type="evidence" value="ECO:0007669"/>
    <property type="project" value="TreeGrafter"/>
</dbReference>
<dbReference type="HOGENOM" id="CLU_1395950_0_0_1"/>
<dbReference type="GO" id="GO:0005794">
    <property type="term" value="C:Golgi apparatus"/>
    <property type="evidence" value="ECO:0007669"/>
    <property type="project" value="TreeGrafter"/>
</dbReference>
<feature type="compositionally biased region" description="Polar residues" evidence="5">
    <location>
        <begin position="66"/>
        <end position="79"/>
    </location>
</feature>
<dbReference type="STRING" id="544712.C6H6X7"/>
<keyword evidence="4" id="KW-0472">Membrane</keyword>
<evidence type="ECO:0000313" key="7">
    <source>
        <dbReference type="Proteomes" id="UP000002624"/>
    </source>
</evidence>
<sequence length="195" mass="21100">MSSHRYQRVGLTLPFLTTNMPLVDSQKHLDSYPRKADQTLADTFGDDDEDSDAEDGVDDRQRLMRGNTSPQGNSVSTNFGSGGNGAQPQAVSAAGNVTQAAFNPPISTSSRTIRGAGTTNDGVFANLAAKPERGEKTEDLPPTYEQAAADATPPYWETTIVAPGMSSDEVYVDGLPQGRLRPHSRPIWLLHERQR</sequence>
<accession>C6H6X7</accession>
<keyword evidence="3" id="KW-1133">Transmembrane helix</keyword>
<dbReference type="eggNOG" id="KOG4812">
    <property type="taxonomic scope" value="Eukaryota"/>
</dbReference>
<dbReference type="Proteomes" id="UP000002624">
    <property type="component" value="Unassembled WGS sequence"/>
</dbReference>
<dbReference type="InterPro" id="IPR019325">
    <property type="entry name" value="NEDD4/Bsd2"/>
</dbReference>
<dbReference type="AlphaFoldDB" id="C6H6X7"/>
<dbReference type="GO" id="GO:0006511">
    <property type="term" value="P:ubiquitin-dependent protein catabolic process"/>
    <property type="evidence" value="ECO:0007669"/>
    <property type="project" value="TreeGrafter"/>
</dbReference>
<dbReference type="PANTHER" id="PTHR13396:SF5">
    <property type="entry name" value="NEDD4 FAMILY INTERACTING PROTEIN"/>
    <property type="match status" value="1"/>
</dbReference>